<sequence length="296" mass="33283">MKKIRLIAEEHLTYVPHHVAENLGLFARYGLTIDVNYNSGPGGSWLADVLADGGADIARGGVWIPLMYRGRLEELRIFAQLCGRNTQVIVSREPCPNFRWSDLYGKKLLISASSTSQWMYLEGVLLENGVDLDRIKFIRDLDESTTNRLWRGGFTDFYLVYSPQAEALVREGYHVATDIATSGGEVPWSVYYTTPAYLERNRQELEGFVRALSEAAAWIDNHPPAETAALIAPDFANVSQHVLAASVERMHSHRTWSPDMTVRPAPFARYQNMIMAYGLIEQPVAYSDIIDNVAAR</sequence>
<feature type="domain" description="SsuA/THI5-like" evidence="4">
    <location>
        <begin position="16"/>
        <end position="223"/>
    </location>
</feature>
<protein>
    <recommendedName>
        <fullName evidence="4">SsuA/THI5-like domain-containing protein</fullName>
    </recommendedName>
</protein>
<organism evidence="5 6">
    <name type="scientific">Mesorhizobium atlanticum</name>
    <dbReference type="NCBI Taxonomy" id="2233532"/>
    <lineage>
        <taxon>Bacteria</taxon>
        <taxon>Pseudomonadati</taxon>
        <taxon>Pseudomonadota</taxon>
        <taxon>Alphaproteobacteria</taxon>
        <taxon>Hyphomicrobiales</taxon>
        <taxon>Phyllobacteriaceae</taxon>
        <taxon>Mesorhizobium</taxon>
    </lineage>
</organism>
<dbReference type="PANTHER" id="PTHR30024:SF47">
    <property type="entry name" value="TAURINE-BINDING PERIPLASMIC PROTEIN"/>
    <property type="match status" value="1"/>
</dbReference>
<evidence type="ECO:0000259" key="4">
    <source>
        <dbReference type="Pfam" id="PF09084"/>
    </source>
</evidence>
<evidence type="ECO:0000256" key="1">
    <source>
        <dbReference type="ARBA" id="ARBA00004418"/>
    </source>
</evidence>
<dbReference type="Pfam" id="PF09084">
    <property type="entry name" value="NMT1"/>
    <property type="match status" value="1"/>
</dbReference>
<dbReference type="PANTHER" id="PTHR30024">
    <property type="entry name" value="ALIPHATIC SULFONATES-BINDING PROTEIN-RELATED"/>
    <property type="match status" value="1"/>
</dbReference>
<name>A0A330GY78_9HYPH</name>
<evidence type="ECO:0000313" key="6">
    <source>
        <dbReference type="Proteomes" id="UP000251956"/>
    </source>
</evidence>
<dbReference type="SUPFAM" id="SSF53850">
    <property type="entry name" value="Periplasmic binding protein-like II"/>
    <property type="match status" value="1"/>
</dbReference>
<comment type="subcellular location">
    <subcellularLocation>
        <location evidence="1">Periplasm</location>
    </subcellularLocation>
</comment>
<dbReference type="Proteomes" id="UP000251956">
    <property type="component" value="Unassembled WGS sequence"/>
</dbReference>
<keyword evidence="6" id="KW-1185">Reference proteome</keyword>
<reference evidence="5 6" key="1">
    <citation type="submission" date="2018-07" db="EMBL/GenBank/DDBJ databases">
        <title>Diversity of Mesorhizobium strains in Brazil.</title>
        <authorList>
            <person name="Helene L.C.F."/>
            <person name="Dall'Agnol R."/>
            <person name="Delamuta J.R.M."/>
            <person name="Hungria M."/>
        </authorList>
    </citation>
    <scope>NUCLEOTIDE SEQUENCE [LARGE SCALE GENOMIC DNA]</scope>
    <source>
        <strain evidence="5 6">CNPSo 3140</strain>
    </source>
</reference>
<dbReference type="GO" id="GO:0042597">
    <property type="term" value="C:periplasmic space"/>
    <property type="evidence" value="ECO:0007669"/>
    <property type="project" value="UniProtKB-SubCell"/>
</dbReference>
<proteinExistence type="inferred from homology"/>
<evidence type="ECO:0000256" key="3">
    <source>
        <dbReference type="ARBA" id="ARBA00022729"/>
    </source>
</evidence>
<dbReference type="InterPro" id="IPR015168">
    <property type="entry name" value="SsuA/THI5"/>
</dbReference>
<keyword evidence="3" id="KW-0732">Signal</keyword>
<dbReference type="AlphaFoldDB" id="A0A330GY78"/>
<comment type="caution">
    <text evidence="5">The sequence shown here is derived from an EMBL/GenBank/DDBJ whole genome shotgun (WGS) entry which is preliminary data.</text>
</comment>
<dbReference type="OrthoDB" id="8135527at2"/>
<comment type="similarity">
    <text evidence="2">Belongs to the bacterial solute-binding protein SsuA/TauA family.</text>
</comment>
<accession>A0A330GY78</accession>
<gene>
    <name evidence="5" type="ORF">DPM35_01825</name>
</gene>
<evidence type="ECO:0000256" key="2">
    <source>
        <dbReference type="ARBA" id="ARBA00010742"/>
    </source>
</evidence>
<dbReference type="EMBL" id="QMBQ01000001">
    <property type="protein sequence ID" value="RAZ80060.1"/>
    <property type="molecule type" value="Genomic_DNA"/>
</dbReference>
<evidence type="ECO:0000313" key="5">
    <source>
        <dbReference type="EMBL" id="RAZ80060.1"/>
    </source>
</evidence>
<dbReference type="Gene3D" id="3.40.190.10">
    <property type="entry name" value="Periplasmic binding protein-like II"/>
    <property type="match status" value="2"/>
</dbReference>
<dbReference type="RefSeq" id="WP_112125625.1">
    <property type="nucleotide sequence ID" value="NZ_QMBQ01000001.1"/>
</dbReference>